<reference evidence="1" key="1">
    <citation type="submission" date="2023-04" db="EMBL/GenBank/DDBJ databases">
        <title>Phytophthora lilii NBRC 32176.</title>
        <authorList>
            <person name="Ichikawa N."/>
            <person name="Sato H."/>
            <person name="Tonouchi N."/>
        </authorList>
    </citation>
    <scope>NUCLEOTIDE SEQUENCE</scope>
    <source>
        <strain evidence="1">NBRC 32176</strain>
    </source>
</reference>
<dbReference type="AlphaFoldDB" id="A0A9W6X8S6"/>
<dbReference type="EMBL" id="BSXW01001109">
    <property type="protein sequence ID" value="GMF33742.1"/>
    <property type="molecule type" value="Genomic_DNA"/>
</dbReference>
<proteinExistence type="predicted"/>
<sequence>MFVATEGTADALGLLDGGWCLAERGSSCQSVGLMLLGVALCVKHSDSPGGRPIQAQNSGLLHPQDREVRGALPIVIKRKQDQTTLPQTNVAAAIAVCPGVRGVPIVPGADQTRESGDAHMGVLFALNRQRSCCVTLCQIASSGAATGASAARSS</sequence>
<accession>A0A9W6X8S6</accession>
<evidence type="ECO:0000313" key="1">
    <source>
        <dbReference type="EMBL" id="GMF33742.1"/>
    </source>
</evidence>
<organism evidence="1 2">
    <name type="scientific">Phytophthora lilii</name>
    <dbReference type="NCBI Taxonomy" id="2077276"/>
    <lineage>
        <taxon>Eukaryota</taxon>
        <taxon>Sar</taxon>
        <taxon>Stramenopiles</taxon>
        <taxon>Oomycota</taxon>
        <taxon>Peronosporomycetes</taxon>
        <taxon>Peronosporales</taxon>
        <taxon>Peronosporaceae</taxon>
        <taxon>Phytophthora</taxon>
    </lineage>
</organism>
<protein>
    <submittedName>
        <fullName evidence="1">Unnamed protein product</fullName>
    </submittedName>
</protein>
<comment type="caution">
    <text evidence="1">The sequence shown here is derived from an EMBL/GenBank/DDBJ whole genome shotgun (WGS) entry which is preliminary data.</text>
</comment>
<evidence type="ECO:0000313" key="2">
    <source>
        <dbReference type="Proteomes" id="UP001165083"/>
    </source>
</evidence>
<dbReference type="Proteomes" id="UP001165083">
    <property type="component" value="Unassembled WGS sequence"/>
</dbReference>
<gene>
    <name evidence="1" type="ORF">Plil01_001438800</name>
</gene>
<keyword evidence="2" id="KW-1185">Reference proteome</keyword>
<name>A0A9W6X8S6_9STRA</name>